<dbReference type="AlphaFoldDB" id="A0A0C1YJD6"/>
<accession>A0A0C1YJD6</accession>
<evidence type="ECO:0000313" key="1">
    <source>
        <dbReference type="EMBL" id="NEV69331.1"/>
    </source>
</evidence>
<reference evidence="1" key="1">
    <citation type="submission" date="2014-11" db="EMBL/GenBank/DDBJ databases">
        <authorList>
            <person name="Malar M.C."/>
            <person name="Sen D."/>
            <person name="Tripathy S."/>
        </authorList>
    </citation>
    <scope>NUCLEOTIDE SEQUENCE</scope>
    <source>
        <strain evidence="1">BDU141951</strain>
    </source>
</reference>
<gene>
    <name evidence="1" type="ORF">QQ91_019735</name>
</gene>
<name>A0A0C1YJD6_9CYAN</name>
<protein>
    <submittedName>
        <fullName evidence="1">Uncharacterized protein</fullName>
    </submittedName>
</protein>
<organism evidence="1">
    <name type="scientific">Lyngbya confervoides BDU141951</name>
    <dbReference type="NCBI Taxonomy" id="1574623"/>
    <lineage>
        <taxon>Bacteria</taxon>
        <taxon>Bacillati</taxon>
        <taxon>Cyanobacteriota</taxon>
        <taxon>Cyanophyceae</taxon>
        <taxon>Oscillatoriophycideae</taxon>
        <taxon>Oscillatoriales</taxon>
        <taxon>Microcoleaceae</taxon>
        <taxon>Lyngbya</taxon>
    </lineage>
</organism>
<comment type="caution">
    <text evidence="1">The sequence shown here is derived from an EMBL/GenBank/DDBJ whole genome shotgun (WGS) entry which is preliminary data.</text>
</comment>
<proteinExistence type="predicted"/>
<reference evidence="1" key="3">
    <citation type="submission" date="2020-02" db="EMBL/GenBank/DDBJ databases">
        <authorList>
            <person name="Sarangi A.N."/>
            <person name="Ghosh S."/>
            <person name="Mukherjee M."/>
            <person name="Tripathy S."/>
        </authorList>
    </citation>
    <scope>NUCLEOTIDE SEQUENCE</scope>
    <source>
        <strain evidence="1">BDU141951</strain>
    </source>
</reference>
<sequence length="61" mass="6926">MFKPSLLCPFAICGRLIILLALWAIFLVGANDLRRAADGEQSLYEDIKRLAVYSLVFKREP</sequence>
<dbReference type="EMBL" id="JTHE02000003">
    <property type="protein sequence ID" value="NEV69331.1"/>
    <property type="molecule type" value="Genomic_DNA"/>
</dbReference>
<reference evidence="1" key="2">
    <citation type="journal article" date="2015" name="Genome Announc.">
        <title>Draft Genome Sequence of Filamentous Marine Cyanobacterium Lyngbya confervoides Strain BDU141951.</title>
        <authorList>
            <person name="Chandrababunaidu M.M."/>
            <person name="Sen D."/>
            <person name="Tripathy S."/>
        </authorList>
    </citation>
    <scope>NUCLEOTIDE SEQUENCE</scope>
    <source>
        <strain evidence="1">BDU141951</strain>
    </source>
</reference>